<dbReference type="Pfam" id="PF03102">
    <property type="entry name" value="NeuB"/>
    <property type="match status" value="1"/>
</dbReference>
<dbReference type="InterPro" id="IPR006190">
    <property type="entry name" value="SAF_AFP_Neu5Ac"/>
</dbReference>
<gene>
    <name evidence="2" type="primary">pseI</name>
    <name evidence="2" type="ORF">CWC20_10810</name>
</gene>
<dbReference type="PANTHER" id="PTHR42966:SF2">
    <property type="entry name" value="PSEUDAMINIC ACID SYNTHASE"/>
    <property type="match status" value="1"/>
</dbReference>
<proteinExistence type="predicted"/>
<dbReference type="EMBL" id="PNBW01000048">
    <property type="protein sequence ID" value="TMO74462.1"/>
    <property type="molecule type" value="Genomic_DNA"/>
</dbReference>
<comment type="caution">
    <text evidence="2">The sequence shown here is derived from an EMBL/GenBank/DDBJ whole genome shotgun (WGS) entry which is preliminary data.</text>
</comment>
<reference evidence="3" key="2">
    <citation type="submission" date="2019-06" db="EMBL/GenBank/DDBJ databases">
        <title>Co-occurence of chitin degradation, pigmentation and bioactivity in marine Pseudoalteromonas.</title>
        <authorList>
            <person name="Sonnenschein E.C."/>
            <person name="Bech P.K."/>
        </authorList>
    </citation>
    <scope>NUCLEOTIDE SEQUENCE [LARGE SCALE GENOMIC DNA]</scope>
    <source>
        <strain evidence="3">S3895</strain>
    </source>
</reference>
<dbReference type="InterPro" id="IPR036732">
    <property type="entry name" value="AFP_Neu5c_C_sf"/>
</dbReference>
<feature type="domain" description="AFP-like" evidence="1">
    <location>
        <begin position="291"/>
        <end position="349"/>
    </location>
</feature>
<dbReference type="SUPFAM" id="SSF51569">
    <property type="entry name" value="Aldolase"/>
    <property type="match status" value="1"/>
</dbReference>
<evidence type="ECO:0000313" key="3">
    <source>
        <dbReference type="Proteomes" id="UP000307164"/>
    </source>
</evidence>
<dbReference type="PROSITE" id="PS50844">
    <property type="entry name" value="AFP_LIKE"/>
    <property type="match status" value="1"/>
</dbReference>
<dbReference type="InterPro" id="IPR020030">
    <property type="entry name" value="Pseudaminic_synth_PseI"/>
</dbReference>
<dbReference type="NCBIfam" id="TIGR03586">
    <property type="entry name" value="PseI"/>
    <property type="match status" value="1"/>
</dbReference>
<organism evidence="2 3">
    <name type="scientific">Pseudoalteromonas aurantia</name>
    <dbReference type="NCBI Taxonomy" id="43654"/>
    <lineage>
        <taxon>Bacteria</taxon>
        <taxon>Pseudomonadati</taxon>
        <taxon>Pseudomonadota</taxon>
        <taxon>Gammaproteobacteria</taxon>
        <taxon>Alteromonadales</taxon>
        <taxon>Pseudoalteromonadaceae</taxon>
        <taxon>Pseudoalteromonas</taxon>
    </lineage>
</organism>
<dbReference type="InterPro" id="IPR051690">
    <property type="entry name" value="PseI-like"/>
</dbReference>
<accession>A0ABY2VXL6</accession>
<reference evidence="2 3" key="1">
    <citation type="submission" date="2018-01" db="EMBL/GenBank/DDBJ databases">
        <authorList>
            <person name="Paulsen S."/>
            <person name="Gram L.K."/>
        </authorList>
    </citation>
    <scope>NUCLEOTIDE SEQUENCE [LARGE SCALE GENOMIC DNA]</scope>
    <source>
        <strain evidence="2 3">S3895</strain>
    </source>
</reference>
<evidence type="ECO:0000313" key="2">
    <source>
        <dbReference type="EMBL" id="TMO74462.1"/>
    </source>
</evidence>
<dbReference type="SUPFAM" id="SSF51269">
    <property type="entry name" value="AFP III-like domain"/>
    <property type="match status" value="1"/>
</dbReference>
<name>A0ABY2VXL6_9GAMM</name>
<dbReference type="Gene3D" id="3.90.1210.10">
    <property type="entry name" value="Antifreeze-like/N-acetylneuraminic acid synthase C-terminal domain"/>
    <property type="match status" value="1"/>
</dbReference>
<protein>
    <submittedName>
        <fullName evidence="2">Pseudaminic acid synthase</fullName>
    </submittedName>
</protein>
<dbReference type="Gene3D" id="3.20.20.70">
    <property type="entry name" value="Aldolase class I"/>
    <property type="match status" value="1"/>
</dbReference>
<keyword evidence="3" id="KW-1185">Reference proteome</keyword>
<evidence type="ECO:0000259" key="1">
    <source>
        <dbReference type="PROSITE" id="PS50844"/>
    </source>
</evidence>
<dbReference type="InterPro" id="IPR013785">
    <property type="entry name" value="Aldolase_TIM"/>
</dbReference>
<dbReference type="CDD" id="cd11615">
    <property type="entry name" value="SAF_NeuB_like"/>
    <property type="match status" value="1"/>
</dbReference>
<dbReference type="PANTHER" id="PTHR42966">
    <property type="entry name" value="N-ACETYLNEURAMINATE SYNTHASE"/>
    <property type="match status" value="1"/>
</dbReference>
<dbReference type="Proteomes" id="UP000307164">
    <property type="component" value="Unassembled WGS sequence"/>
</dbReference>
<dbReference type="InterPro" id="IPR013132">
    <property type="entry name" value="PseI/NeuA/B-like_N"/>
</dbReference>
<dbReference type="InterPro" id="IPR057736">
    <property type="entry name" value="SAF_PseI/NeuA/NeuB"/>
</dbReference>
<sequence>MKINNRIIGGDSPCYIIAEMSANHGGDIEKAIALIHAAHKAGADAIKLQTYTADTITLDCDKPDFLLPSGNAWEAHRSLYSLYKKAYTPWEWHAPLFKEAKSLGLDIFSSPFDRTAVDLLESLNVPIYKVASPEITDVGLLAYIAKTGKPVILSTGIANYDDIELAVNTLQKHGCSEIAILKCTTAYPTPLTECNLRTIPDLAKSFNCVAGISDHTEGVVAPMTAVALGGKIIEKHFINDNQDESVDAFFSLDSEAFSNMVQNVRDVEQSMGKINYQITESAKKNILAKRSLYFCNSMPVGHVLTENDIRSVRPGFGAHPKYLAKYIGQTLGQAVEFGDRVRCEAVVGKIEE</sequence>